<dbReference type="RefSeq" id="WP_108437261.1">
    <property type="nucleotide sequence ID" value="NZ_CP028918.1"/>
</dbReference>
<feature type="signal peptide" evidence="1">
    <location>
        <begin position="1"/>
        <end position="19"/>
    </location>
</feature>
<dbReference type="Proteomes" id="UP000244496">
    <property type="component" value="Chromosome"/>
</dbReference>
<protein>
    <submittedName>
        <fullName evidence="2">TraB/GumN family protein</fullName>
    </submittedName>
</protein>
<keyword evidence="1" id="KW-0732">Signal</keyword>
<dbReference type="InterPro" id="IPR047111">
    <property type="entry name" value="YbaP-like"/>
</dbReference>
<dbReference type="OrthoDB" id="9806326at2"/>
<evidence type="ECO:0000313" key="2">
    <source>
        <dbReference type="EMBL" id="AWB50451.1"/>
    </source>
</evidence>
<evidence type="ECO:0000256" key="1">
    <source>
        <dbReference type="SAM" id="SignalP"/>
    </source>
</evidence>
<sequence>MHRLLAPLLACLLPFAAQAECRGSNVFASLPAAEQAAIRTATDAAPYAQGLLWQATRGNEKIILLGTYHFADPRHDAIMARVTPLIDTATTLLVEAGPTEEAALMADLAKDPALIVAQSGPTLPEALTEAEWQLLSQAMTARGMPAFMVAKMRPWYVTMLLAIPPCAMADQAELAANGLDQRVMGYAGEKGLPILGLEPHDTVLTLFNDMPAAEQLGMIRQALTTEPQAEDYSATLADSYFAEDARLIWELSRHMALKMPGYTPEQAARDFDGMEDVLMTARNRAWIPVLESAAAKGPVFAAFGALHLSGETGVLALLAADGFTLERLPL</sequence>
<dbReference type="PANTHER" id="PTHR40590:SF1">
    <property type="entry name" value="CYTOPLASMIC PROTEIN"/>
    <property type="match status" value="1"/>
</dbReference>
<name>A0A2S0URL5_9RHOB</name>
<dbReference type="PANTHER" id="PTHR40590">
    <property type="entry name" value="CYTOPLASMIC PROTEIN-RELATED"/>
    <property type="match status" value="1"/>
</dbReference>
<feature type="chain" id="PRO_5015516048" evidence="1">
    <location>
        <begin position="20"/>
        <end position="330"/>
    </location>
</feature>
<keyword evidence="3" id="KW-1185">Reference proteome</keyword>
<proteinExistence type="predicted"/>
<dbReference type="AlphaFoldDB" id="A0A2S0URL5"/>
<evidence type="ECO:0000313" key="3">
    <source>
        <dbReference type="Proteomes" id="UP000244496"/>
    </source>
</evidence>
<accession>A0A2S0URL5</accession>
<dbReference type="InterPro" id="IPR002816">
    <property type="entry name" value="TraB/PrgY/GumN_fam"/>
</dbReference>
<gene>
    <name evidence="2" type="ORF">HYN69_15915</name>
</gene>
<dbReference type="KEGG" id="geh:HYN69_15915"/>
<dbReference type="CDD" id="cd14789">
    <property type="entry name" value="Tiki"/>
    <property type="match status" value="1"/>
</dbReference>
<organism evidence="2 3">
    <name type="scientific">Paragemmobacter aquarius</name>
    <dbReference type="NCBI Taxonomy" id="2169400"/>
    <lineage>
        <taxon>Bacteria</taxon>
        <taxon>Pseudomonadati</taxon>
        <taxon>Pseudomonadota</taxon>
        <taxon>Alphaproteobacteria</taxon>
        <taxon>Rhodobacterales</taxon>
        <taxon>Paracoccaceae</taxon>
        <taxon>Paragemmobacter</taxon>
    </lineage>
</organism>
<reference evidence="2 3" key="1">
    <citation type="submission" date="2018-04" db="EMBL/GenBank/DDBJ databases">
        <title>Genome sequencing of Gemmobacter.</title>
        <authorList>
            <person name="Yi H."/>
            <person name="Baek M.-G."/>
        </authorList>
    </citation>
    <scope>NUCLEOTIDE SEQUENCE [LARGE SCALE GENOMIC DNA]</scope>
    <source>
        <strain evidence="2 3">HYN0069</strain>
    </source>
</reference>
<dbReference type="Pfam" id="PF01963">
    <property type="entry name" value="TraB_PrgY_gumN"/>
    <property type="match status" value="1"/>
</dbReference>
<dbReference type="EMBL" id="CP028918">
    <property type="protein sequence ID" value="AWB50451.1"/>
    <property type="molecule type" value="Genomic_DNA"/>
</dbReference>